<dbReference type="KEGG" id="ecos:EC958_4741"/>
<organism evidence="2 3">
    <name type="scientific">Escherichia coli O25b:H4-ST131</name>
    <dbReference type="NCBI Taxonomy" id="941322"/>
    <lineage>
        <taxon>Bacteria</taxon>
        <taxon>Pseudomonadati</taxon>
        <taxon>Pseudomonadota</taxon>
        <taxon>Gammaproteobacteria</taxon>
        <taxon>Enterobacterales</taxon>
        <taxon>Enterobacteriaceae</taxon>
        <taxon>Escherichia</taxon>
    </lineage>
</organism>
<dbReference type="AlphaFoldDB" id="A0AA36L3G4"/>
<evidence type="ECO:0000313" key="3">
    <source>
        <dbReference type="Proteomes" id="UP000032727"/>
    </source>
</evidence>
<reference evidence="2 3" key="1">
    <citation type="journal article" date="2014" name="PLoS ONE">
        <title>The complete genome sequence of Escherichia coli EC958: a high quality reference sequence for the globally disseminated multidrug resistant E. coli O25b:H4-ST131 clone.</title>
        <authorList>
            <person name="Forde B.M."/>
            <person name="Ben Zakour N.L."/>
            <person name="Stanton-Cook M."/>
            <person name="Phan M.D."/>
            <person name="Totsika M."/>
            <person name="Peters K.M."/>
            <person name="Chan K.G."/>
            <person name="Schembri M.A."/>
            <person name="Upton M."/>
            <person name="Beatson S.A."/>
        </authorList>
    </citation>
    <scope>NUCLEOTIDE SEQUENCE [LARGE SCALE GENOMIC DNA]</scope>
    <source>
        <strain evidence="2 3">EC958</strain>
    </source>
</reference>
<feature type="region of interest" description="Disordered" evidence="1">
    <location>
        <begin position="1"/>
        <end position="22"/>
    </location>
</feature>
<gene>
    <name evidence="2" type="ORF">EC958_4741</name>
</gene>
<dbReference type="EMBL" id="HG941718">
    <property type="protein sequence ID" value="CDN85133.1"/>
    <property type="molecule type" value="Genomic_DNA"/>
</dbReference>
<evidence type="ECO:0000256" key="1">
    <source>
        <dbReference type="SAM" id="MobiDB-lite"/>
    </source>
</evidence>
<accession>A0AA36L3G4</accession>
<evidence type="ECO:0000313" key="2">
    <source>
        <dbReference type="EMBL" id="CDN85133.1"/>
    </source>
</evidence>
<name>A0AA36L3G4_ECOLX</name>
<protein>
    <submittedName>
        <fullName evidence="2">Uncharacterized protein</fullName>
    </submittedName>
</protein>
<dbReference type="Proteomes" id="UP000032727">
    <property type="component" value="Chromosome I"/>
</dbReference>
<proteinExistence type="predicted"/>
<sequence length="22" mass="2558">MQLLIPNDSSLPESKQIKMHTF</sequence>